<dbReference type="GO" id="GO:0007076">
    <property type="term" value="P:mitotic chromosome condensation"/>
    <property type="evidence" value="ECO:0007669"/>
    <property type="project" value="TreeGrafter"/>
</dbReference>
<proteinExistence type="predicted"/>
<dbReference type="OrthoDB" id="2020852at2759"/>
<dbReference type="GO" id="GO:0005815">
    <property type="term" value="C:microtubule organizing center"/>
    <property type="evidence" value="ECO:0007669"/>
    <property type="project" value="UniProtKB-SubCell"/>
</dbReference>
<keyword evidence="10" id="KW-1185">Reference proteome</keyword>
<feature type="compositionally biased region" description="Basic and acidic residues" evidence="7">
    <location>
        <begin position="988"/>
        <end position="1001"/>
    </location>
</feature>
<evidence type="ECO:0000256" key="7">
    <source>
        <dbReference type="SAM" id="MobiDB-lite"/>
    </source>
</evidence>
<feature type="coiled-coil region" evidence="6">
    <location>
        <begin position="1132"/>
        <end position="1194"/>
    </location>
</feature>
<dbReference type="GO" id="GO:0000793">
    <property type="term" value="C:condensed chromosome"/>
    <property type="evidence" value="ECO:0007669"/>
    <property type="project" value="TreeGrafter"/>
</dbReference>
<feature type="region of interest" description="Disordered" evidence="7">
    <location>
        <begin position="639"/>
        <end position="659"/>
    </location>
</feature>
<feature type="region of interest" description="Disordered" evidence="7">
    <location>
        <begin position="22"/>
        <end position="451"/>
    </location>
</feature>
<dbReference type="Proteomes" id="UP000027222">
    <property type="component" value="Unassembled WGS sequence"/>
</dbReference>
<dbReference type="EMBL" id="KL142371">
    <property type="protein sequence ID" value="KDR80779.1"/>
    <property type="molecule type" value="Genomic_DNA"/>
</dbReference>
<evidence type="ECO:0000256" key="2">
    <source>
        <dbReference type="ARBA" id="ARBA00022490"/>
    </source>
</evidence>
<dbReference type="InterPro" id="IPR019528">
    <property type="entry name" value="PACT_domain"/>
</dbReference>
<name>A0A067TLI3_GALM3</name>
<sequence length="1706" mass="191382">MATMLETPSRIWRRIEAIEDADMPSLPSLPPFDNSAEAEEISNEASLHENDDQFEDEFESTSSPLHSTPASTQHTLTSANRGPSSTSSTARFAHSIASRSNKSAANMTSSRGMSSRRSQHDSFEVPSLPRIAQIPGTPGYRHETEDDEDEETRSSVPDVYLPPEEDEEGDRDFSLTDALQSVSRSSSPPFPPQASREATPKKNYDYSVSLKSEPKASPFEKYRNVALRRTNPRTRTPSLSRTSSSSTSSPAHSTPQSNRSFALPRSQTGSPVLATATPLPRSTTASPAVVVRQPEDEDQSIEAPDFSSDTQEHGARSMDITDVHVSPPRVDGESTDGHSEESENQDESQQDRDAFNEGSQEDREPTFSSEEDATPYAFNNKAAAQPNASTYTSPSQSVAFTPTPAFPRPRARFNLPAPPSDLQTTPASRINEEQDDDQQHETADDLLTPHTRRRSFLLSVINSTTRPRMKFPTPHPKRFGTPSPGEEVESTPVPSTSGSSGTNLQSAFTGVTPRPRIAVARRMSHPLSQAVTAPSGASGLEPSPVAAVARPAAWATPAHSSPYDGVGDRASFISTASSHDLTTHHRVNTSFDPAMGFGSGAPGHGVGRFNAGKLNTYLHGLNRRLQEENELLMERLRKLDEEKKSEPSTTGAVAAESSRRLSVVGRRASGVGTALGNVQEDMAEGWLEEKAELEDEVEAFKIEVMNCMAEKVEVEQALDREKEERHRDKERFDGRMSEVEKGVTVIIADLEQKVAAAEKQAKVTKDEAAYRVKEMEKAVSELQAERDVAMERAEKAERVLESGKELGGALKEANDRVGQVMGDLRNANAQIKELEEEVMRSDARIDELEKDLKEDKEIIASLEDELASRSDALAVSRAEMMQLESTVRQLDEELRLTKGYVDELEEGAGEAVERIDQLQEELASAQETIKVMSAAEAQASHDLKTLRNEAMKAQETARQMEEALEEAEEKMMHDEEALSDLRSKLTSLERERQREESREISRVPVEAGPTEEEYQALEQELDEADKEIARLNAVLNQSPARKAMDRAKDTKIEMLEREKEELLERNRALRLTFNEMTTPNKLINASGISPIHRQVLSMSIRAPKTPGGPLRDMSWLHSTNADPSVTPLISEINRLQRELDRANESIDDKLDKLEDAGLGVVGLTKKLEDARARIVSLEDEIARLNRKEERRSHRLERVRCQKCNIKVDLQHLIQGEENSTQIWDNLPTEPPTPPTRTSEALKANLQSVNQHLEELKKQWEAEKKKLVGEKAILEDAANRLNGQVKNTKEEAKRAAESTRAGEKTRANAENELEKAKRTISVLESELSSERSRLRNMISEQERMQREKKQVLTDLQRTESDMDGVKQQLQRFKKENNELEKELRENVNIEQKARLLETRVVENTETIEQLRQERSLLAADHKELQRRFAEISETANNLRNEYVAHSTSHDNRRHELDLHRLEIDDLRRALDDRANDLQRVEKEKKKIATEKGDVARTVAALEADLRRVKQDAEAFGRDLKLLRSEKGKLETKNNDEIAKAERSKKQAQTQIRLLNEQLDAQKERTTLAVEQLKSHVCAADEGQVSKLKLQHNRECKGLMVQIRYLKAKFTRESFFRGDLTYQKQYLLVILSQFEKSERTIFASIARIGFPVVPPLKRKACKLKSVALMIVFLSRVKRSSESWRQESASKQAVAKALEEVRRKRVTGV</sequence>
<evidence type="ECO:0000256" key="4">
    <source>
        <dbReference type="ARBA" id="ARBA00023054"/>
    </source>
</evidence>
<keyword evidence="4 6" id="KW-0175">Coiled coil</keyword>
<evidence type="ECO:0000259" key="8">
    <source>
        <dbReference type="Pfam" id="PF10495"/>
    </source>
</evidence>
<dbReference type="GO" id="GO:0000796">
    <property type="term" value="C:condensin complex"/>
    <property type="evidence" value="ECO:0007669"/>
    <property type="project" value="TreeGrafter"/>
</dbReference>
<feature type="region of interest" description="Disordered" evidence="7">
    <location>
        <begin position="1287"/>
        <end position="1312"/>
    </location>
</feature>
<feature type="compositionally biased region" description="Basic and acidic residues" evidence="7">
    <location>
        <begin position="330"/>
        <end position="341"/>
    </location>
</feature>
<feature type="compositionally biased region" description="Low complexity" evidence="7">
    <location>
        <begin position="490"/>
        <end position="502"/>
    </location>
</feature>
<protein>
    <recommendedName>
        <fullName evidence="8">Pericentrin/AKAP-450 centrosomal targeting domain-containing protein</fullName>
    </recommendedName>
</protein>
<accession>A0A067TLI3</accession>
<feature type="compositionally biased region" description="Polar residues" evidence="7">
    <location>
        <begin position="97"/>
        <end position="108"/>
    </location>
</feature>
<dbReference type="SUPFAM" id="SSF57997">
    <property type="entry name" value="Tropomyosin"/>
    <property type="match status" value="1"/>
</dbReference>
<evidence type="ECO:0000256" key="5">
    <source>
        <dbReference type="ARBA" id="ARBA00023212"/>
    </source>
</evidence>
<evidence type="ECO:0000256" key="1">
    <source>
        <dbReference type="ARBA" id="ARBA00004267"/>
    </source>
</evidence>
<feature type="domain" description="Pericentrin/AKAP-450 centrosomal targeting" evidence="8">
    <location>
        <begin position="1607"/>
        <end position="1681"/>
    </location>
</feature>
<keyword evidence="5" id="KW-0206">Cytoskeleton</keyword>
<dbReference type="GO" id="GO:0003682">
    <property type="term" value="F:chromatin binding"/>
    <property type="evidence" value="ECO:0007669"/>
    <property type="project" value="TreeGrafter"/>
</dbReference>
<evidence type="ECO:0000313" key="10">
    <source>
        <dbReference type="Proteomes" id="UP000027222"/>
    </source>
</evidence>
<dbReference type="STRING" id="685588.A0A067TLI3"/>
<feature type="compositionally biased region" description="Low complexity" evidence="7">
    <location>
        <begin position="233"/>
        <end position="257"/>
    </location>
</feature>
<feature type="compositionally biased region" description="Basic and acidic residues" evidence="7">
    <location>
        <begin position="310"/>
        <end position="322"/>
    </location>
</feature>
<feature type="region of interest" description="Disordered" evidence="7">
    <location>
        <begin position="988"/>
        <end position="1011"/>
    </location>
</feature>
<evidence type="ECO:0000313" key="9">
    <source>
        <dbReference type="EMBL" id="KDR80779.1"/>
    </source>
</evidence>
<reference evidence="10" key="1">
    <citation type="journal article" date="2014" name="Proc. Natl. Acad. Sci. U.S.A.">
        <title>Extensive sampling of basidiomycete genomes demonstrates inadequacy of the white-rot/brown-rot paradigm for wood decay fungi.</title>
        <authorList>
            <person name="Riley R."/>
            <person name="Salamov A.A."/>
            <person name="Brown D.W."/>
            <person name="Nagy L.G."/>
            <person name="Floudas D."/>
            <person name="Held B.W."/>
            <person name="Levasseur A."/>
            <person name="Lombard V."/>
            <person name="Morin E."/>
            <person name="Otillar R."/>
            <person name="Lindquist E.A."/>
            <person name="Sun H."/>
            <person name="LaButti K.M."/>
            <person name="Schmutz J."/>
            <person name="Jabbour D."/>
            <person name="Luo H."/>
            <person name="Baker S.E."/>
            <person name="Pisabarro A.G."/>
            <person name="Walton J.D."/>
            <person name="Blanchette R.A."/>
            <person name="Henrissat B."/>
            <person name="Martin F."/>
            <person name="Cullen D."/>
            <person name="Hibbett D.S."/>
            <person name="Grigoriev I.V."/>
        </authorList>
    </citation>
    <scope>NUCLEOTIDE SEQUENCE [LARGE SCALE GENOMIC DNA]</scope>
    <source>
        <strain evidence="10">CBS 339.88</strain>
    </source>
</reference>
<keyword evidence="2" id="KW-0963">Cytoplasm</keyword>
<dbReference type="PANTHER" id="PTHR43941:SF1">
    <property type="entry name" value="STRUCTURAL MAINTENANCE OF CHROMOSOMES PROTEIN 2"/>
    <property type="match status" value="1"/>
</dbReference>
<dbReference type="Pfam" id="PF10495">
    <property type="entry name" value="PACT_coil_coil"/>
    <property type="match status" value="1"/>
</dbReference>
<feature type="compositionally biased region" description="Polar residues" evidence="7">
    <location>
        <begin position="60"/>
        <end position="90"/>
    </location>
</feature>
<dbReference type="Gene3D" id="1.10.287.1490">
    <property type="match status" value="2"/>
</dbReference>
<keyword evidence="3" id="KW-0597">Phosphoprotein</keyword>
<dbReference type="HOGENOM" id="CLU_003479_0_0_1"/>
<feature type="compositionally biased region" description="Basic and acidic residues" evidence="7">
    <location>
        <begin position="349"/>
        <end position="365"/>
    </location>
</feature>
<evidence type="ECO:0000256" key="3">
    <source>
        <dbReference type="ARBA" id="ARBA00022553"/>
    </source>
</evidence>
<evidence type="ECO:0000256" key="6">
    <source>
        <dbReference type="SAM" id="Coils"/>
    </source>
</evidence>
<organism evidence="9 10">
    <name type="scientific">Galerina marginata (strain CBS 339.88)</name>
    <dbReference type="NCBI Taxonomy" id="685588"/>
    <lineage>
        <taxon>Eukaryota</taxon>
        <taxon>Fungi</taxon>
        <taxon>Dikarya</taxon>
        <taxon>Basidiomycota</taxon>
        <taxon>Agaricomycotina</taxon>
        <taxon>Agaricomycetes</taxon>
        <taxon>Agaricomycetidae</taxon>
        <taxon>Agaricales</taxon>
        <taxon>Agaricineae</taxon>
        <taxon>Strophariaceae</taxon>
        <taxon>Galerina</taxon>
    </lineage>
</organism>
<gene>
    <name evidence="9" type="ORF">GALMADRAFT_241215</name>
</gene>
<feature type="region of interest" description="Disordered" evidence="7">
    <location>
        <begin position="466"/>
        <end position="508"/>
    </location>
</feature>
<feature type="compositionally biased region" description="Polar residues" evidence="7">
    <location>
        <begin position="386"/>
        <end position="398"/>
    </location>
</feature>
<feature type="compositionally biased region" description="Basic and acidic residues" evidence="7">
    <location>
        <begin position="212"/>
        <end position="223"/>
    </location>
</feature>
<dbReference type="PANTHER" id="PTHR43941">
    <property type="entry name" value="STRUCTURAL MAINTENANCE OF CHROMOSOMES PROTEIN 2"/>
    <property type="match status" value="1"/>
</dbReference>
<dbReference type="GO" id="GO:0000785">
    <property type="term" value="C:chromatin"/>
    <property type="evidence" value="ECO:0007669"/>
    <property type="project" value="TreeGrafter"/>
</dbReference>
<dbReference type="GO" id="GO:0005737">
    <property type="term" value="C:cytoplasm"/>
    <property type="evidence" value="ECO:0007669"/>
    <property type="project" value="UniProtKB-ARBA"/>
</dbReference>
<comment type="subcellular location">
    <subcellularLocation>
        <location evidence="1">Cytoplasm</location>
        <location evidence="1">Cytoskeleton</location>
        <location evidence="1">Microtubule organizing center</location>
    </subcellularLocation>
</comment>